<reference evidence="3 4" key="1">
    <citation type="submission" date="2013-12" db="EMBL/GenBank/DDBJ databases">
        <title>Draft genome of the parsitic nematode Ancylostoma duodenale.</title>
        <authorList>
            <person name="Mitreva M."/>
        </authorList>
    </citation>
    <scope>NUCLEOTIDE SEQUENCE [LARGE SCALE GENOMIC DNA]</scope>
    <source>
        <strain evidence="3 4">Zhejiang</strain>
    </source>
</reference>
<name>A0A0C2GL80_9BILA</name>
<dbReference type="Proteomes" id="UP000054047">
    <property type="component" value="Unassembled WGS sequence"/>
</dbReference>
<evidence type="ECO:0000256" key="2">
    <source>
        <dbReference type="ARBA" id="ARBA00044820"/>
    </source>
</evidence>
<dbReference type="InterPro" id="IPR037218">
    <property type="entry name" value="PTPA_sf"/>
</dbReference>
<accession>A0A0C2GL80</accession>
<dbReference type="OrthoDB" id="16120at2759"/>
<dbReference type="SUPFAM" id="SSF140984">
    <property type="entry name" value="PTPA-like"/>
    <property type="match status" value="1"/>
</dbReference>
<dbReference type="Pfam" id="PF03095">
    <property type="entry name" value="PTPA"/>
    <property type="match status" value="1"/>
</dbReference>
<organism evidence="3 4">
    <name type="scientific">Ancylostoma duodenale</name>
    <dbReference type="NCBI Taxonomy" id="51022"/>
    <lineage>
        <taxon>Eukaryota</taxon>
        <taxon>Metazoa</taxon>
        <taxon>Ecdysozoa</taxon>
        <taxon>Nematoda</taxon>
        <taxon>Chromadorea</taxon>
        <taxon>Rhabditida</taxon>
        <taxon>Rhabditina</taxon>
        <taxon>Rhabditomorpha</taxon>
        <taxon>Strongyloidea</taxon>
        <taxon>Ancylostomatidae</taxon>
        <taxon>Ancylostomatinae</taxon>
        <taxon>Ancylostoma</taxon>
    </lineage>
</organism>
<dbReference type="InterPro" id="IPR004327">
    <property type="entry name" value="Phstyr_phstse_ac"/>
</dbReference>
<dbReference type="GO" id="GO:0019211">
    <property type="term" value="F:phosphatase activator activity"/>
    <property type="evidence" value="ECO:0007669"/>
    <property type="project" value="InterPro"/>
</dbReference>
<dbReference type="AlphaFoldDB" id="A0A0C2GL80"/>
<dbReference type="EMBL" id="KN729683">
    <property type="protein sequence ID" value="KIH61975.1"/>
    <property type="molecule type" value="Genomic_DNA"/>
</dbReference>
<protein>
    <recommendedName>
        <fullName evidence="1">Serine/threonine-protein phosphatase 2A activator</fullName>
    </recommendedName>
    <alternativeName>
        <fullName evidence="2">Phosphotyrosyl phosphatase activator</fullName>
    </alternativeName>
</protein>
<evidence type="ECO:0000256" key="1">
    <source>
        <dbReference type="ARBA" id="ARBA00044786"/>
    </source>
</evidence>
<sequence length="63" mass="7053">MNGVVANMLPDELKPAVVELCAYLEDSFGNSTRIDYGSDTYTYAAPCRRHIKWSQPAAKAFIR</sequence>
<keyword evidence="4" id="KW-1185">Reference proteome</keyword>
<evidence type="ECO:0000313" key="3">
    <source>
        <dbReference type="EMBL" id="KIH61975.1"/>
    </source>
</evidence>
<evidence type="ECO:0000313" key="4">
    <source>
        <dbReference type="Proteomes" id="UP000054047"/>
    </source>
</evidence>
<gene>
    <name evidence="3" type="ORF">ANCDUO_07746</name>
</gene>
<proteinExistence type="predicted"/>